<dbReference type="GO" id="GO:0009055">
    <property type="term" value="F:electron transfer activity"/>
    <property type="evidence" value="ECO:0007669"/>
    <property type="project" value="InterPro"/>
</dbReference>
<dbReference type="EMBL" id="FXAW01000002">
    <property type="protein sequence ID" value="SMG23048.1"/>
    <property type="molecule type" value="Genomic_DNA"/>
</dbReference>
<evidence type="ECO:0000313" key="2">
    <source>
        <dbReference type="Proteomes" id="UP000193804"/>
    </source>
</evidence>
<reference evidence="2" key="1">
    <citation type="submission" date="2017-04" db="EMBL/GenBank/DDBJ databases">
        <authorList>
            <person name="Varghese N."/>
            <person name="Submissions S."/>
        </authorList>
    </citation>
    <scope>NUCLEOTIDE SEQUENCE [LARGE SCALE GENOMIC DNA]</scope>
    <source>
        <strain evidence="2">DSM 4125</strain>
    </source>
</reference>
<dbReference type="Proteomes" id="UP000193804">
    <property type="component" value="Unassembled WGS sequence"/>
</dbReference>
<dbReference type="InterPro" id="IPR036909">
    <property type="entry name" value="Cyt_c-like_dom_sf"/>
</dbReference>
<dbReference type="STRING" id="1028.SAMN05661096_01340"/>
<sequence>MKKINKIILLVTVVVFVTIIFTKCATQQNATSTESTSFAKGVPEYVLQKSGAQLWAESCIRCHNTASPATFSDTEWDVAIKHMEIRAQLTKVEAEKVLEFLKSAN</sequence>
<evidence type="ECO:0008006" key="3">
    <source>
        <dbReference type="Google" id="ProtNLM"/>
    </source>
</evidence>
<dbReference type="SUPFAM" id="SSF46626">
    <property type="entry name" value="Cytochrome c"/>
    <property type="match status" value="1"/>
</dbReference>
<evidence type="ECO:0000313" key="1">
    <source>
        <dbReference type="EMBL" id="SMG23048.1"/>
    </source>
</evidence>
<dbReference type="AlphaFoldDB" id="A0A1X7J6M2"/>
<gene>
    <name evidence="1" type="ORF">SAMN05661096_01340</name>
</gene>
<proteinExistence type="predicted"/>
<dbReference type="RefSeq" id="WP_139827963.1">
    <property type="nucleotide sequence ID" value="NZ_FXAW01000002.1"/>
</dbReference>
<name>A0A1X7J6M2_9BACT</name>
<dbReference type="OrthoDB" id="679921at2"/>
<organism evidence="1 2">
    <name type="scientific">Marivirga sericea</name>
    <dbReference type="NCBI Taxonomy" id="1028"/>
    <lineage>
        <taxon>Bacteria</taxon>
        <taxon>Pseudomonadati</taxon>
        <taxon>Bacteroidota</taxon>
        <taxon>Cytophagia</taxon>
        <taxon>Cytophagales</taxon>
        <taxon>Marivirgaceae</taxon>
        <taxon>Marivirga</taxon>
    </lineage>
</organism>
<dbReference type="GO" id="GO:0020037">
    <property type="term" value="F:heme binding"/>
    <property type="evidence" value="ECO:0007669"/>
    <property type="project" value="InterPro"/>
</dbReference>
<protein>
    <recommendedName>
        <fullName evidence="3">Dihaem cytochrome c</fullName>
    </recommendedName>
</protein>
<accession>A0A1X7J6M2</accession>
<keyword evidence="2" id="KW-1185">Reference proteome</keyword>